<dbReference type="AlphaFoldDB" id="A0A4P7XH98"/>
<keyword evidence="3" id="KW-1185">Reference proteome</keyword>
<feature type="transmembrane region" description="Helical" evidence="1">
    <location>
        <begin position="16"/>
        <end position="35"/>
    </location>
</feature>
<dbReference type="EMBL" id="CP031093">
    <property type="protein sequence ID" value="QCF26023.1"/>
    <property type="molecule type" value="Genomic_DNA"/>
</dbReference>
<evidence type="ECO:0000313" key="2">
    <source>
        <dbReference type="EMBL" id="QCF26023.1"/>
    </source>
</evidence>
<dbReference type="OrthoDB" id="123194at2"/>
<protein>
    <recommendedName>
        <fullName evidence="4">DUF805 domain-containing protein</fullName>
    </recommendedName>
</protein>
<keyword evidence="1" id="KW-0812">Transmembrane</keyword>
<accession>A0A4P7XH98</accession>
<evidence type="ECO:0008006" key="4">
    <source>
        <dbReference type="Google" id="ProtNLM"/>
    </source>
</evidence>
<dbReference type="Proteomes" id="UP000298049">
    <property type="component" value="Chromosome"/>
</dbReference>
<proteinExistence type="predicted"/>
<dbReference type="RefSeq" id="WP_136548745.1">
    <property type="nucleotide sequence ID" value="NZ_CP031093.1"/>
</dbReference>
<gene>
    <name evidence="2" type="ORF">soil367_08855</name>
</gene>
<reference evidence="2 3" key="1">
    <citation type="submission" date="2018-07" db="EMBL/GenBank/DDBJ databases">
        <title>Marsedoiliclastica nanhaica gen. nov. sp. nov., a novel marine hydrocarbonoclastic bacterium isolated from an in-situ enriched hydrocarbon-degrading consortium in deep-sea sediment.</title>
        <authorList>
            <person name="Dong C."/>
            <person name="Ma T."/>
            <person name="Liu R."/>
            <person name="Shao Z."/>
        </authorList>
    </citation>
    <scope>NUCLEOTIDE SEQUENCE [LARGE SCALE GENOMIC DNA]</scope>
    <source>
        <strain evidence="3">soil36-7</strain>
    </source>
</reference>
<keyword evidence="1" id="KW-0472">Membrane</keyword>
<sequence length="73" mass="8555">MMGPEGEWGHMMWTGHWFWMLAMAVLIVVPMWRICQRAGFSGWLGILIMIPMLNLALLYFLAFADWPARRAEK</sequence>
<keyword evidence="1" id="KW-1133">Transmembrane helix</keyword>
<dbReference type="KEGG" id="hmi:soil367_08855"/>
<name>A0A4P7XH98_9ALTE</name>
<evidence type="ECO:0000313" key="3">
    <source>
        <dbReference type="Proteomes" id="UP000298049"/>
    </source>
</evidence>
<feature type="transmembrane region" description="Helical" evidence="1">
    <location>
        <begin position="42"/>
        <end position="64"/>
    </location>
</feature>
<evidence type="ECO:0000256" key="1">
    <source>
        <dbReference type="SAM" id="Phobius"/>
    </source>
</evidence>
<organism evidence="2 3">
    <name type="scientific">Hydrocarboniclastica marina</name>
    <dbReference type="NCBI Taxonomy" id="2259620"/>
    <lineage>
        <taxon>Bacteria</taxon>
        <taxon>Pseudomonadati</taxon>
        <taxon>Pseudomonadota</taxon>
        <taxon>Gammaproteobacteria</taxon>
        <taxon>Alteromonadales</taxon>
        <taxon>Alteromonadaceae</taxon>
        <taxon>Hydrocarboniclastica</taxon>
    </lineage>
</organism>